<evidence type="ECO:0000256" key="3">
    <source>
        <dbReference type="ARBA" id="ARBA00022475"/>
    </source>
</evidence>
<dbReference type="AlphaFoldDB" id="A0A9J6GBD6"/>
<evidence type="ECO:0000256" key="8">
    <source>
        <dbReference type="ARBA" id="ARBA00023180"/>
    </source>
</evidence>
<comment type="similarity">
    <text evidence="2 11">Belongs to the glypican family.</text>
</comment>
<organism evidence="14 15">
    <name type="scientific">Haemaphysalis longicornis</name>
    <name type="common">Bush tick</name>
    <dbReference type="NCBI Taxonomy" id="44386"/>
    <lineage>
        <taxon>Eukaryota</taxon>
        <taxon>Metazoa</taxon>
        <taxon>Ecdysozoa</taxon>
        <taxon>Arthropoda</taxon>
        <taxon>Chelicerata</taxon>
        <taxon>Arachnida</taxon>
        <taxon>Acari</taxon>
        <taxon>Parasitiformes</taxon>
        <taxon>Ixodida</taxon>
        <taxon>Ixodoidea</taxon>
        <taxon>Ixodidae</taxon>
        <taxon>Haemaphysalinae</taxon>
        <taxon>Haemaphysalis</taxon>
    </lineage>
</organism>
<evidence type="ECO:0008006" key="16">
    <source>
        <dbReference type="Google" id="ProtNLM"/>
    </source>
</evidence>
<dbReference type="GO" id="GO:0005886">
    <property type="term" value="C:plasma membrane"/>
    <property type="evidence" value="ECO:0007669"/>
    <property type="project" value="UniProtKB-SubCell"/>
</dbReference>
<evidence type="ECO:0000256" key="6">
    <source>
        <dbReference type="ARBA" id="ARBA00022974"/>
    </source>
</evidence>
<dbReference type="Pfam" id="PF01153">
    <property type="entry name" value="Glypican"/>
    <property type="match status" value="1"/>
</dbReference>
<evidence type="ECO:0000256" key="2">
    <source>
        <dbReference type="ARBA" id="ARBA00010260"/>
    </source>
</evidence>
<evidence type="ECO:0000256" key="1">
    <source>
        <dbReference type="ARBA" id="ARBA00004609"/>
    </source>
</evidence>
<evidence type="ECO:0000256" key="13">
    <source>
        <dbReference type="SAM" id="MobiDB-lite"/>
    </source>
</evidence>
<evidence type="ECO:0000256" key="4">
    <source>
        <dbReference type="ARBA" id="ARBA00022622"/>
    </source>
</evidence>
<keyword evidence="4 12" id="KW-0336">GPI-anchor</keyword>
<dbReference type="InterPro" id="IPR001863">
    <property type="entry name" value="Glypican"/>
</dbReference>
<keyword evidence="10 12" id="KW-0449">Lipoprotein</keyword>
<keyword evidence="15" id="KW-1185">Reference proteome</keyword>
<proteinExistence type="inferred from homology"/>
<dbReference type="GO" id="GO:0005576">
    <property type="term" value="C:extracellular region"/>
    <property type="evidence" value="ECO:0007669"/>
    <property type="project" value="TreeGrafter"/>
</dbReference>
<evidence type="ECO:0000256" key="10">
    <source>
        <dbReference type="ARBA" id="ARBA00023288"/>
    </source>
</evidence>
<dbReference type="GO" id="GO:0009986">
    <property type="term" value="C:cell surface"/>
    <property type="evidence" value="ECO:0007669"/>
    <property type="project" value="TreeGrafter"/>
</dbReference>
<dbReference type="GO" id="GO:0016477">
    <property type="term" value="P:cell migration"/>
    <property type="evidence" value="ECO:0007669"/>
    <property type="project" value="TreeGrafter"/>
</dbReference>
<evidence type="ECO:0000256" key="12">
    <source>
        <dbReference type="RuleBase" id="RU003519"/>
    </source>
</evidence>
<feature type="region of interest" description="Disordered" evidence="13">
    <location>
        <begin position="391"/>
        <end position="452"/>
    </location>
</feature>
<evidence type="ECO:0000313" key="15">
    <source>
        <dbReference type="Proteomes" id="UP000821853"/>
    </source>
</evidence>
<keyword evidence="9 12" id="KW-0357">Heparan sulfate</keyword>
<comment type="function">
    <text evidence="12">Cell surface proteoglycan.</text>
</comment>
<dbReference type="GO" id="GO:1905475">
    <property type="term" value="P:regulation of protein localization to membrane"/>
    <property type="evidence" value="ECO:0007669"/>
    <property type="project" value="TreeGrafter"/>
</dbReference>
<dbReference type="Proteomes" id="UP000821853">
    <property type="component" value="Chromosome 3"/>
</dbReference>
<protein>
    <recommendedName>
        <fullName evidence="16">Glypican</fullName>
    </recommendedName>
</protein>
<dbReference type="OrthoDB" id="6497571at2759"/>
<evidence type="ECO:0000256" key="9">
    <source>
        <dbReference type="ARBA" id="ARBA00023207"/>
    </source>
</evidence>
<keyword evidence="5" id="KW-0732">Signal</keyword>
<evidence type="ECO:0000313" key="14">
    <source>
        <dbReference type="EMBL" id="KAH9372183.1"/>
    </source>
</evidence>
<comment type="caution">
    <text evidence="14">The sequence shown here is derived from an EMBL/GenBank/DDBJ whole genome shotgun (WGS) entry which is preliminary data.</text>
</comment>
<reference evidence="14 15" key="1">
    <citation type="journal article" date="2020" name="Cell">
        <title>Large-Scale Comparative Analyses of Tick Genomes Elucidate Their Genetic Diversity and Vector Capacities.</title>
        <authorList>
            <consortium name="Tick Genome and Microbiome Consortium (TIGMIC)"/>
            <person name="Jia N."/>
            <person name="Wang J."/>
            <person name="Shi W."/>
            <person name="Du L."/>
            <person name="Sun Y."/>
            <person name="Zhan W."/>
            <person name="Jiang J.F."/>
            <person name="Wang Q."/>
            <person name="Zhang B."/>
            <person name="Ji P."/>
            <person name="Bell-Sakyi L."/>
            <person name="Cui X.M."/>
            <person name="Yuan T.T."/>
            <person name="Jiang B.G."/>
            <person name="Yang W.F."/>
            <person name="Lam T.T."/>
            <person name="Chang Q.C."/>
            <person name="Ding S.J."/>
            <person name="Wang X.J."/>
            <person name="Zhu J.G."/>
            <person name="Ruan X.D."/>
            <person name="Zhao L."/>
            <person name="Wei J.T."/>
            <person name="Ye R.Z."/>
            <person name="Que T.C."/>
            <person name="Du C.H."/>
            <person name="Zhou Y.H."/>
            <person name="Cheng J.X."/>
            <person name="Dai P.F."/>
            <person name="Guo W.B."/>
            <person name="Han X.H."/>
            <person name="Huang E.J."/>
            <person name="Li L.F."/>
            <person name="Wei W."/>
            <person name="Gao Y.C."/>
            <person name="Liu J.Z."/>
            <person name="Shao H.Z."/>
            <person name="Wang X."/>
            <person name="Wang C.C."/>
            <person name="Yang T.C."/>
            <person name="Huo Q.B."/>
            <person name="Li W."/>
            <person name="Chen H.Y."/>
            <person name="Chen S.E."/>
            <person name="Zhou L.G."/>
            <person name="Ni X.B."/>
            <person name="Tian J.H."/>
            <person name="Sheng Y."/>
            <person name="Liu T."/>
            <person name="Pan Y.S."/>
            <person name="Xia L.Y."/>
            <person name="Li J."/>
            <person name="Zhao F."/>
            <person name="Cao W.C."/>
        </authorList>
    </citation>
    <scope>NUCLEOTIDE SEQUENCE [LARGE SCALE GENOMIC DNA]</scope>
    <source>
        <strain evidence="14">HaeL-2018</strain>
    </source>
</reference>
<keyword evidence="3" id="KW-1003">Cell membrane</keyword>
<keyword evidence="6 12" id="KW-0654">Proteoglycan</keyword>
<dbReference type="OMA" id="RGCSAQY"/>
<keyword evidence="8" id="KW-0325">Glycoprotein</keyword>
<dbReference type="VEuPathDB" id="VectorBase:HLOH_045663"/>
<name>A0A9J6GBD6_HAELO</name>
<sequence length="483" mass="50330">MLKRLSSLVSEAERSTELLFSDVYAERVAAEARGPVGRLFRALRARLGLPPAPGGHAEEEAPGEEDPVDAFFGDLFPLVYFHTVNPRLADFSDEYKRCLRGAQGRLRPFGDAPLRLKGSLSESLGGARTTLRATRLALEVVNASGSPPDDAEPQCGRALARALGCGACASLPPVMPQVCGGLCVEAARGGCLRPVEALLEGPWGELVSALHRLLPRLVGAYSLDEALSLLDSRVSEAVMHAMENGPELAKRVKLECGDPRRRAATNRTGAELPAATVGPSGRRPAGAPLRGADAALRSRQRELLRQLSASRPLFSSLAGSVCAGVSGPPPCWDGARLGRYEKPAVGGQLEKPETKHQASSWDTLLASQARRLKEMTTEVLSLRVSLMPDSDSYTLEGSGSGAPPNGPWDDEEFAEGSGSGDDNEEAAPSSTARSPAVSTPAPPPKTAGSSVASSATAALVVALLGACAACGPNGGRQGTPVAL</sequence>
<dbReference type="GO" id="GO:0090263">
    <property type="term" value="P:positive regulation of canonical Wnt signaling pathway"/>
    <property type="evidence" value="ECO:0007669"/>
    <property type="project" value="TreeGrafter"/>
</dbReference>
<dbReference type="EMBL" id="JABSTR010000005">
    <property type="protein sequence ID" value="KAH9372183.1"/>
    <property type="molecule type" value="Genomic_DNA"/>
</dbReference>
<evidence type="ECO:0000256" key="7">
    <source>
        <dbReference type="ARBA" id="ARBA00023136"/>
    </source>
</evidence>
<dbReference type="GO" id="GO:0098552">
    <property type="term" value="C:side of membrane"/>
    <property type="evidence" value="ECO:0007669"/>
    <property type="project" value="UniProtKB-KW"/>
</dbReference>
<gene>
    <name evidence="14" type="ORF">HPB48_015440</name>
</gene>
<comment type="subcellular location">
    <subcellularLocation>
        <location evidence="1 12">Cell membrane</location>
        <topology evidence="1 12">Lipid-anchor</topology>
        <topology evidence="1 12">GPI-anchor</topology>
    </subcellularLocation>
</comment>
<accession>A0A9J6GBD6</accession>
<dbReference type="PANTHER" id="PTHR10822:SF29">
    <property type="entry name" value="DIVISION ABNORMALLY DELAYED PROTEIN"/>
    <property type="match status" value="1"/>
</dbReference>
<evidence type="ECO:0000256" key="5">
    <source>
        <dbReference type="ARBA" id="ARBA00022729"/>
    </source>
</evidence>
<feature type="compositionally biased region" description="Polar residues" evidence="13">
    <location>
        <begin position="428"/>
        <end position="437"/>
    </location>
</feature>
<feature type="region of interest" description="Disordered" evidence="13">
    <location>
        <begin position="263"/>
        <end position="289"/>
    </location>
</feature>
<keyword evidence="7 12" id="KW-0472">Membrane</keyword>
<dbReference type="PANTHER" id="PTHR10822">
    <property type="entry name" value="GLYPICAN"/>
    <property type="match status" value="1"/>
</dbReference>
<evidence type="ECO:0000256" key="11">
    <source>
        <dbReference type="RuleBase" id="RU003518"/>
    </source>
</evidence>